<evidence type="ECO:0000313" key="3">
    <source>
        <dbReference type="Proteomes" id="UP000541610"/>
    </source>
</evidence>
<dbReference type="Proteomes" id="UP000541610">
    <property type="component" value="Unassembled WGS sequence"/>
</dbReference>
<dbReference type="AlphaFoldDB" id="A0A7J6PFS2"/>
<dbReference type="OrthoDB" id="10627801at2759"/>
<organism evidence="2 3">
    <name type="scientific">Perkinsus olseni</name>
    <name type="common">Perkinsus atlanticus</name>
    <dbReference type="NCBI Taxonomy" id="32597"/>
    <lineage>
        <taxon>Eukaryota</taxon>
        <taxon>Sar</taxon>
        <taxon>Alveolata</taxon>
        <taxon>Perkinsozoa</taxon>
        <taxon>Perkinsea</taxon>
        <taxon>Perkinsida</taxon>
        <taxon>Perkinsidae</taxon>
        <taxon>Perkinsus</taxon>
    </lineage>
</organism>
<sequence length="345" mass="38823">MSAQSPSIRCRRVTGRSPCRRSMRKGDGADLGHQVLKSVVGRHGAELVDGCKRTIDLTDSRTPIRHDGNGLVSEIDEAIGRASATLGRLRESRQQDAALHLLKAVKRILIRPSFRHLRRSPKAREKARGPSSEGVKEALFKRSAALSMGLWIEGEIRCLQWRAFSLWRIFVCRSIIWQSQANASATTAHAQQLAGSLQHSHTSRVLDYQRLQVMQRKVSVSLGVIRLYDVAMRVHQTSECRSAFRRWKRTVEGARRIDALQGQYRLCATLGHAVRRSLATGFSKLAYFRMSSALEEELKSTIERLLAVAIPITAAVHTLNDFGVAVEPPRAPRRHRSYHDHRDTC</sequence>
<name>A0A7J6PFS2_PEROL</name>
<protein>
    <submittedName>
        <fullName evidence="2">Uncharacterized protein</fullName>
    </submittedName>
</protein>
<evidence type="ECO:0000256" key="1">
    <source>
        <dbReference type="SAM" id="MobiDB-lite"/>
    </source>
</evidence>
<gene>
    <name evidence="2" type="ORF">FOZ60_006705</name>
</gene>
<feature type="region of interest" description="Disordered" evidence="1">
    <location>
        <begin position="1"/>
        <end position="26"/>
    </location>
</feature>
<reference evidence="2 3" key="1">
    <citation type="submission" date="2020-04" db="EMBL/GenBank/DDBJ databases">
        <title>Perkinsus olseni comparative genomics.</title>
        <authorList>
            <person name="Bogema D.R."/>
        </authorList>
    </citation>
    <scope>NUCLEOTIDE SEQUENCE [LARGE SCALE GENOMIC DNA]</scope>
    <source>
        <strain evidence="2">00978-12</strain>
    </source>
</reference>
<evidence type="ECO:0000313" key="2">
    <source>
        <dbReference type="EMBL" id="KAF4694852.1"/>
    </source>
</evidence>
<comment type="caution">
    <text evidence="2">The sequence shown here is derived from an EMBL/GenBank/DDBJ whole genome shotgun (WGS) entry which is preliminary data.</text>
</comment>
<accession>A0A7J6PFS2</accession>
<proteinExistence type="predicted"/>
<dbReference type="EMBL" id="JABANP010000027">
    <property type="protein sequence ID" value="KAF4694852.1"/>
    <property type="molecule type" value="Genomic_DNA"/>
</dbReference>
<feature type="compositionally biased region" description="Basic residues" evidence="1">
    <location>
        <begin position="9"/>
        <end position="23"/>
    </location>
</feature>